<feature type="transmembrane region" description="Helical" evidence="1">
    <location>
        <begin position="32"/>
        <end position="51"/>
    </location>
</feature>
<dbReference type="AlphaFoldDB" id="A0A2Y9AV32"/>
<dbReference type="SUPFAM" id="SSF103481">
    <property type="entry name" value="Multidrug resistance efflux transporter EmrE"/>
    <property type="match status" value="1"/>
</dbReference>
<evidence type="ECO:0000256" key="1">
    <source>
        <dbReference type="SAM" id="Phobius"/>
    </source>
</evidence>
<dbReference type="RefSeq" id="WP_245947569.1">
    <property type="nucleotide sequence ID" value="NZ_QGDJ01000007.1"/>
</dbReference>
<feature type="transmembrane region" description="Helical" evidence="1">
    <location>
        <begin position="96"/>
        <end position="114"/>
    </location>
</feature>
<sequence>MGVALALLAAAFYGLAGVAIQRGRATACGDNGVFLSVLATLGLSAGAWAVAGTARLSALDAAALWAFGLAGVASVILGRVTMFRATEALGPVTAGLLRRLTPIFAIPVAVVLLAEWPSPAALAGGGLILAGVALHLGAPGPLRGAGLLLGVASAGFYALAYGLRALGLGAVQDAALGTAVGALVGLVWFPLAAWRADRLGSLLVDRGPWHVTAALALAAGQLTHFAALAHAPVATVAMLGALDVLVAAIILRLISGAAPARPGRLIAATALAAIGTALILA</sequence>
<dbReference type="Pfam" id="PF00892">
    <property type="entry name" value="EamA"/>
    <property type="match status" value="1"/>
</dbReference>
<dbReference type="InterPro" id="IPR000620">
    <property type="entry name" value="EamA_dom"/>
</dbReference>
<evidence type="ECO:0000259" key="2">
    <source>
        <dbReference type="Pfam" id="PF00892"/>
    </source>
</evidence>
<evidence type="ECO:0000313" key="4">
    <source>
        <dbReference type="EMBL" id="SSA48234.1"/>
    </source>
</evidence>
<gene>
    <name evidence="3" type="ORF">BCF38_10778</name>
    <name evidence="4" type="ORF">SAMN05421539_10778</name>
</gene>
<keyword evidence="1" id="KW-0472">Membrane</keyword>
<feature type="transmembrane region" description="Helical" evidence="1">
    <location>
        <begin position="236"/>
        <end position="255"/>
    </location>
</feature>
<evidence type="ECO:0000313" key="3">
    <source>
        <dbReference type="EMBL" id="PWJ16965.1"/>
    </source>
</evidence>
<keyword evidence="1" id="KW-0812">Transmembrane</keyword>
<accession>A0A2Y9AV32</accession>
<feature type="transmembrane region" description="Helical" evidence="1">
    <location>
        <begin position="63"/>
        <end position="84"/>
    </location>
</feature>
<feature type="transmembrane region" description="Helical" evidence="1">
    <location>
        <begin position="144"/>
        <end position="163"/>
    </location>
</feature>
<feature type="transmembrane region" description="Helical" evidence="1">
    <location>
        <begin position="175"/>
        <end position="196"/>
    </location>
</feature>
<proteinExistence type="predicted"/>
<reference evidence="3 5" key="2">
    <citation type="submission" date="2018-03" db="EMBL/GenBank/DDBJ databases">
        <title>Genomic Encyclopedia of Archaeal and Bacterial Type Strains, Phase II (KMG-II): from individual species to whole genera.</title>
        <authorList>
            <person name="Goeker M."/>
        </authorList>
    </citation>
    <scope>NUCLEOTIDE SEQUENCE [LARGE SCALE GENOMIC DNA]</scope>
    <source>
        <strain evidence="3 5">DSM 25227</strain>
    </source>
</reference>
<dbReference type="InterPro" id="IPR037185">
    <property type="entry name" value="EmrE-like"/>
</dbReference>
<feature type="domain" description="EamA" evidence="2">
    <location>
        <begin position="1"/>
        <end position="134"/>
    </location>
</feature>
<dbReference type="Proteomes" id="UP000251571">
    <property type="component" value="Unassembled WGS sequence"/>
</dbReference>
<reference evidence="4 6" key="1">
    <citation type="submission" date="2016-10" db="EMBL/GenBank/DDBJ databases">
        <authorList>
            <person name="Cai Z."/>
        </authorList>
    </citation>
    <scope>NUCLEOTIDE SEQUENCE [LARGE SCALE GENOMIC DNA]</scope>
    <source>
        <strain evidence="4 6">DSM 25227</strain>
    </source>
</reference>
<keyword evidence="5" id="KW-1185">Reference proteome</keyword>
<dbReference type="EMBL" id="QGDJ01000007">
    <property type="protein sequence ID" value="PWJ16965.1"/>
    <property type="molecule type" value="Genomic_DNA"/>
</dbReference>
<feature type="transmembrane region" description="Helical" evidence="1">
    <location>
        <begin position="121"/>
        <end position="138"/>
    </location>
</feature>
<dbReference type="EMBL" id="UETC01000007">
    <property type="protein sequence ID" value="SSA48234.1"/>
    <property type="molecule type" value="Genomic_DNA"/>
</dbReference>
<evidence type="ECO:0000313" key="5">
    <source>
        <dbReference type="Proteomes" id="UP000245839"/>
    </source>
</evidence>
<feature type="transmembrane region" description="Helical" evidence="1">
    <location>
        <begin position="261"/>
        <end position="280"/>
    </location>
</feature>
<dbReference type="GO" id="GO:0016020">
    <property type="term" value="C:membrane"/>
    <property type="evidence" value="ECO:0007669"/>
    <property type="project" value="InterPro"/>
</dbReference>
<protein>
    <submittedName>
        <fullName evidence="4">EamA-like transporter family protein</fullName>
    </submittedName>
</protein>
<feature type="transmembrane region" description="Helical" evidence="1">
    <location>
        <begin position="208"/>
        <end position="229"/>
    </location>
</feature>
<evidence type="ECO:0000313" key="6">
    <source>
        <dbReference type="Proteomes" id="UP000251571"/>
    </source>
</evidence>
<name>A0A2Y9AV32_9RHOB</name>
<organism evidence="4 6">
    <name type="scientific">Jannaschia seohaensis</name>
    <dbReference type="NCBI Taxonomy" id="475081"/>
    <lineage>
        <taxon>Bacteria</taxon>
        <taxon>Pseudomonadati</taxon>
        <taxon>Pseudomonadota</taxon>
        <taxon>Alphaproteobacteria</taxon>
        <taxon>Rhodobacterales</taxon>
        <taxon>Roseobacteraceae</taxon>
        <taxon>Jannaschia</taxon>
    </lineage>
</organism>
<keyword evidence="1" id="KW-1133">Transmembrane helix</keyword>
<dbReference type="Proteomes" id="UP000245839">
    <property type="component" value="Unassembled WGS sequence"/>
</dbReference>